<feature type="signal peptide" evidence="1">
    <location>
        <begin position="1"/>
        <end position="23"/>
    </location>
</feature>
<sequence>MGLNKKRIASLVVLSAATGFSMADVGVLDKYDCHKHQQTKQYHCHGDANNAKLGGLIVSAGARSQVWSVGNNSVYLLAGAGVTGEYTHMWYAVTASYYGKYLLTADLEANESVLQTGWDAGIKVGPGVGRIGTKHYVLAGWSGSTLTNSIDDTTAELGGYYVGVGTGYNWPAMSLDASVVYNDPTTANDYVESTQSESVAYDIGAQVSLGARF</sequence>
<dbReference type="EMBL" id="JBHRYN010000007">
    <property type="protein sequence ID" value="MFC3701022.1"/>
    <property type="molecule type" value="Genomic_DNA"/>
</dbReference>
<proteinExistence type="predicted"/>
<keyword evidence="3" id="KW-1185">Reference proteome</keyword>
<gene>
    <name evidence="2" type="ORF">ACFOND_05145</name>
</gene>
<evidence type="ECO:0000256" key="1">
    <source>
        <dbReference type="SAM" id="SignalP"/>
    </source>
</evidence>
<evidence type="ECO:0000313" key="3">
    <source>
        <dbReference type="Proteomes" id="UP001595710"/>
    </source>
</evidence>
<organism evidence="2 3">
    <name type="scientific">Reinekea marina</name>
    <dbReference type="NCBI Taxonomy" id="1310421"/>
    <lineage>
        <taxon>Bacteria</taxon>
        <taxon>Pseudomonadati</taxon>
        <taxon>Pseudomonadota</taxon>
        <taxon>Gammaproteobacteria</taxon>
        <taxon>Oceanospirillales</taxon>
        <taxon>Saccharospirillaceae</taxon>
        <taxon>Reinekea</taxon>
    </lineage>
</organism>
<evidence type="ECO:0008006" key="4">
    <source>
        <dbReference type="Google" id="ProtNLM"/>
    </source>
</evidence>
<dbReference type="Proteomes" id="UP001595710">
    <property type="component" value="Unassembled WGS sequence"/>
</dbReference>
<protein>
    <recommendedName>
        <fullName evidence="4">Outer membrane protein beta-barrel domain-containing protein</fullName>
    </recommendedName>
</protein>
<name>A0ABV7WPH7_9GAMM</name>
<keyword evidence="1" id="KW-0732">Signal</keyword>
<comment type="caution">
    <text evidence="2">The sequence shown here is derived from an EMBL/GenBank/DDBJ whole genome shotgun (WGS) entry which is preliminary data.</text>
</comment>
<accession>A0ABV7WPH7</accession>
<evidence type="ECO:0000313" key="2">
    <source>
        <dbReference type="EMBL" id="MFC3701022.1"/>
    </source>
</evidence>
<reference evidence="3" key="1">
    <citation type="journal article" date="2019" name="Int. J. Syst. Evol. Microbiol.">
        <title>The Global Catalogue of Microorganisms (GCM) 10K type strain sequencing project: providing services to taxonomists for standard genome sequencing and annotation.</title>
        <authorList>
            <consortium name="The Broad Institute Genomics Platform"/>
            <consortium name="The Broad Institute Genome Sequencing Center for Infectious Disease"/>
            <person name="Wu L."/>
            <person name="Ma J."/>
        </authorList>
    </citation>
    <scope>NUCLEOTIDE SEQUENCE [LARGE SCALE GENOMIC DNA]</scope>
    <source>
        <strain evidence="3">CECT 8288</strain>
    </source>
</reference>
<feature type="chain" id="PRO_5046241331" description="Outer membrane protein beta-barrel domain-containing protein" evidence="1">
    <location>
        <begin position="24"/>
        <end position="213"/>
    </location>
</feature>
<dbReference type="RefSeq" id="WP_216000856.1">
    <property type="nucleotide sequence ID" value="NZ_JAUFQI010000001.1"/>
</dbReference>